<dbReference type="EMBL" id="CAJGYO010000014">
    <property type="protein sequence ID" value="CAD6268392.1"/>
    <property type="molecule type" value="Genomic_DNA"/>
</dbReference>
<protein>
    <recommendedName>
        <fullName evidence="3">Myb-like domain-containing protein</fullName>
    </recommendedName>
</protein>
<dbReference type="PANTHER" id="PTHR44947:SF1">
    <property type="entry name" value="OS11G0303800 PROTEIN"/>
    <property type="match status" value="1"/>
</dbReference>
<dbReference type="PANTHER" id="PTHR44947">
    <property type="entry name" value="OS05G0501001 PROTEIN"/>
    <property type="match status" value="1"/>
</dbReference>
<gene>
    <name evidence="1" type="ORF">NCGR_LOCUS51697</name>
</gene>
<accession>A0A811REF7</accession>
<evidence type="ECO:0000313" key="2">
    <source>
        <dbReference type="Proteomes" id="UP000604825"/>
    </source>
</evidence>
<name>A0A811REF7_9POAL</name>
<dbReference type="AlphaFoldDB" id="A0A811REF7"/>
<evidence type="ECO:0008006" key="3">
    <source>
        <dbReference type="Google" id="ProtNLM"/>
    </source>
</evidence>
<reference evidence="1" key="1">
    <citation type="submission" date="2020-10" db="EMBL/GenBank/DDBJ databases">
        <authorList>
            <person name="Han B."/>
            <person name="Lu T."/>
            <person name="Zhao Q."/>
            <person name="Huang X."/>
            <person name="Zhao Y."/>
        </authorList>
    </citation>
    <scope>NUCLEOTIDE SEQUENCE</scope>
</reference>
<dbReference type="OrthoDB" id="687262at2759"/>
<keyword evidence="2" id="KW-1185">Reference proteome</keyword>
<comment type="caution">
    <text evidence="1">The sequence shown here is derived from an EMBL/GenBank/DDBJ whole genome shotgun (WGS) entry which is preliminary data.</text>
</comment>
<evidence type="ECO:0000313" key="1">
    <source>
        <dbReference type="EMBL" id="CAD6268392.1"/>
    </source>
</evidence>
<sequence>MNRLTKTDSRQGRCVRRTHSPSVRAVGTCAPVAGAAATRAQAGATGVPQDAGVPRGAAATHAQAGATGVPQDVGVPKTCAPQIGAFPVGAWWSTSSTSEELYPPGGFTNYLQSNPFANHPSGNNIPENFHFVGAAMGQSSMSPIDLGARRTPSPAQETDDLVDDVDVEETETINVDEDFRTDRRLNWSVDEDKRLASAWLRNSKDPVDGNSKKAERYWADVTKEYNKNT</sequence>
<organism evidence="1 2">
    <name type="scientific">Miscanthus lutarioriparius</name>
    <dbReference type="NCBI Taxonomy" id="422564"/>
    <lineage>
        <taxon>Eukaryota</taxon>
        <taxon>Viridiplantae</taxon>
        <taxon>Streptophyta</taxon>
        <taxon>Embryophyta</taxon>
        <taxon>Tracheophyta</taxon>
        <taxon>Spermatophyta</taxon>
        <taxon>Magnoliopsida</taxon>
        <taxon>Liliopsida</taxon>
        <taxon>Poales</taxon>
        <taxon>Poaceae</taxon>
        <taxon>PACMAD clade</taxon>
        <taxon>Panicoideae</taxon>
        <taxon>Andropogonodae</taxon>
        <taxon>Andropogoneae</taxon>
        <taxon>Saccharinae</taxon>
        <taxon>Miscanthus</taxon>
    </lineage>
</organism>
<proteinExistence type="predicted"/>
<dbReference type="Proteomes" id="UP000604825">
    <property type="component" value="Unassembled WGS sequence"/>
</dbReference>